<evidence type="ECO:0000313" key="6">
    <source>
        <dbReference type="EMBL" id="OAP02441.1"/>
    </source>
</evidence>
<keyword evidence="2" id="KW-0472">Membrane</keyword>
<evidence type="ECO:0000256" key="3">
    <source>
        <dbReference type="SAM" id="Coils"/>
    </source>
</evidence>
<evidence type="ECO:0000256" key="4">
    <source>
        <dbReference type="SAM" id="MobiDB-lite"/>
    </source>
</evidence>
<sequence length="347" mass="40779">MSSNEIAPVDPTDVFLDMDPILPEDSPPTSLFTRPLALKEQYVWEPYDSEKLPETLASGIQRFLRVANLVESDDPRVAYLCRCYTFEEAHRIDSRSNGRGVRQFKNSLLRRLEKDDEFTIRRRKEINDHKELKRVYHAYNEYIIRHGASFNLDNSQQEKLINARSIASVLYEILRKIESSMGRASTPESIQLNRDEEIGELLDMDTSMEETNKINSDETFVDQKAELVVEKSKVLEDERLTQMFQGDHQYLTQDEKDDIYKEEVQIKKDKRFAYGSMKAVPSLFYEDKYLETQEKLNKLEKKIEEMELKLKDVDFWTNMMQNMFPDQVPPSMRANQTDNNKNDKLSL</sequence>
<dbReference type="InterPro" id="IPR023175">
    <property type="entry name" value="Vta1/CALS_N_sf"/>
</dbReference>
<dbReference type="Pfam" id="PF04652">
    <property type="entry name" value="Vta1"/>
    <property type="match status" value="1"/>
</dbReference>
<reference evidence="7" key="1">
    <citation type="journal article" date="2016" name="Proc. Natl. Acad. Sci. U.S.A.">
        <title>Chromosome-level assembly of Arabidopsis thaliana Ler reveals the extent of translocation and inversion polymorphisms.</title>
        <authorList>
            <person name="Zapata L."/>
            <person name="Ding J."/>
            <person name="Willing E.M."/>
            <person name="Hartwig B."/>
            <person name="Bezdan D."/>
            <person name="Jiao W.B."/>
            <person name="Patel V."/>
            <person name="Velikkakam James G."/>
            <person name="Koornneef M."/>
            <person name="Ossowski S."/>
            <person name="Schneeberger K."/>
        </authorList>
    </citation>
    <scope>NUCLEOTIDE SEQUENCE [LARGE SCALE GENOMIC DNA]</scope>
    <source>
        <strain evidence="7">cv. Landsberg erecta</strain>
    </source>
</reference>
<dbReference type="GO" id="GO:0012505">
    <property type="term" value="C:endomembrane system"/>
    <property type="evidence" value="ECO:0007669"/>
    <property type="project" value="UniProtKB-SubCell"/>
</dbReference>
<gene>
    <name evidence="6" type="ordered locus">AXX17_At3g15410</name>
</gene>
<comment type="subcellular location">
    <subcellularLocation>
        <location evidence="1">Endomembrane system</location>
    </subcellularLocation>
</comment>
<proteinExistence type="predicted"/>
<dbReference type="AlphaFoldDB" id="A0A178V9Q4"/>
<feature type="region of interest" description="Disordered" evidence="4">
    <location>
        <begin position="326"/>
        <end position="347"/>
    </location>
</feature>
<keyword evidence="3" id="KW-0175">Coiled coil</keyword>
<comment type="caution">
    <text evidence="6">The sequence shown here is derived from an EMBL/GenBank/DDBJ whole genome shotgun (WGS) entry which is preliminary data.</text>
</comment>
<dbReference type="ExpressionAtlas" id="A0A178V9Q4">
    <property type="expression patterns" value="baseline and differential"/>
</dbReference>
<feature type="coiled-coil region" evidence="3">
    <location>
        <begin position="282"/>
        <end position="309"/>
    </location>
</feature>
<accession>A0A178V9Q4</accession>
<dbReference type="EMBL" id="LUHQ01000003">
    <property type="protein sequence ID" value="OAP02441.1"/>
    <property type="molecule type" value="Genomic_DNA"/>
</dbReference>
<protein>
    <recommendedName>
        <fullName evidence="5">Vta1/callose synthase N-terminal domain-containing protein</fullName>
    </recommendedName>
</protein>
<dbReference type="Gene3D" id="1.25.40.270">
    <property type="entry name" value="Vacuolar protein sorting-associated protein vta1"/>
    <property type="match status" value="1"/>
</dbReference>
<name>A0A178V9Q4_ARATH</name>
<dbReference type="InterPro" id="IPR039431">
    <property type="entry name" value="Vta1/CALS_N"/>
</dbReference>
<evidence type="ECO:0000256" key="1">
    <source>
        <dbReference type="ARBA" id="ARBA00004308"/>
    </source>
</evidence>
<evidence type="ECO:0000259" key="5">
    <source>
        <dbReference type="Pfam" id="PF04652"/>
    </source>
</evidence>
<evidence type="ECO:0000256" key="2">
    <source>
        <dbReference type="ARBA" id="ARBA00023136"/>
    </source>
</evidence>
<dbReference type="Proteomes" id="UP000078284">
    <property type="component" value="Chromosome 3"/>
</dbReference>
<evidence type="ECO:0000313" key="7">
    <source>
        <dbReference type="Proteomes" id="UP000078284"/>
    </source>
</evidence>
<organism evidence="6 7">
    <name type="scientific">Arabidopsis thaliana</name>
    <name type="common">Mouse-ear cress</name>
    <dbReference type="NCBI Taxonomy" id="3702"/>
    <lineage>
        <taxon>Eukaryota</taxon>
        <taxon>Viridiplantae</taxon>
        <taxon>Streptophyta</taxon>
        <taxon>Embryophyta</taxon>
        <taxon>Tracheophyta</taxon>
        <taxon>Spermatophyta</taxon>
        <taxon>Magnoliopsida</taxon>
        <taxon>eudicotyledons</taxon>
        <taxon>Gunneridae</taxon>
        <taxon>Pentapetalae</taxon>
        <taxon>rosids</taxon>
        <taxon>malvids</taxon>
        <taxon>Brassicales</taxon>
        <taxon>Brassicaceae</taxon>
        <taxon>Camelineae</taxon>
        <taxon>Arabidopsis</taxon>
    </lineage>
</organism>
<feature type="domain" description="Vta1/callose synthase N-terminal" evidence="5">
    <location>
        <begin position="60"/>
        <end position="176"/>
    </location>
</feature>